<feature type="signal peptide" evidence="6">
    <location>
        <begin position="1"/>
        <end position="24"/>
    </location>
</feature>
<dbReference type="EMBL" id="JABCKI010000035">
    <property type="protein sequence ID" value="KAG5653760.1"/>
    <property type="molecule type" value="Genomic_DNA"/>
</dbReference>
<evidence type="ECO:0000313" key="7">
    <source>
        <dbReference type="EMBL" id="KAG5653760.1"/>
    </source>
</evidence>
<dbReference type="OrthoDB" id="2130629at2759"/>
<keyword evidence="3 6" id="KW-0732">Signal</keyword>
<evidence type="ECO:0008006" key="9">
    <source>
        <dbReference type="Google" id="ProtNLM"/>
    </source>
</evidence>
<dbReference type="InterPro" id="IPR008758">
    <property type="entry name" value="Peptidase_S28"/>
</dbReference>
<evidence type="ECO:0000256" key="4">
    <source>
        <dbReference type="ARBA" id="ARBA00022801"/>
    </source>
</evidence>
<keyword evidence="5" id="KW-0325">Glycoprotein</keyword>
<dbReference type="GO" id="GO:0070008">
    <property type="term" value="F:serine-type exopeptidase activity"/>
    <property type="evidence" value="ECO:0007669"/>
    <property type="project" value="InterPro"/>
</dbReference>
<sequence length="473" mass="52614">MVHIAPKHLAHALALLSFLSSANATRNSDLVRVLGPQGVNLWKLRAETTKASKFNLEGTENAQSVLFKTDFRPRWYWVNDRHYNASVGGPVIVIDGGETSGEDRLPFLDTGIAEILAKATGGVGVVLEHRYYGASIPVDNFTTDSLRWLDNEQSAADSANFMANVKFDGIEEDLTAPNTPWIYYGGSYAGARAAHMRILYPELVYGAIASSAVTHAALSNWEYMEVIRLAADPKCSSHLENSIKTIDQILDHRIFVGRLKALFGLKDLEHDEDFVALLESPLGSWQSKVWDPTVGDKTFDKFCEALNGHANVAIAELPFNHTSRMVTVAEGFRVDFAIVNYAKWIKQHIVSECPSDKTVEQAFPPGKHFTVPSLPNVTAVNALGDFDLAADRLAFIDGAVDPWRPDTPHSDYAKDREDTILRPFKLIPGAVHHWDEYGLENILEEPHEILKIHGEMIGFVQDWLKDWKAPSKV</sequence>
<dbReference type="InterPro" id="IPR029058">
    <property type="entry name" value="AB_hydrolase_fold"/>
</dbReference>
<comment type="similarity">
    <text evidence="1">Belongs to the peptidase S28 family.</text>
</comment>
<dbReference type="PANTHER" id="PTHR11010">
    <property type="entry name" value="PROTEASE S28 PRO-X CARBOXYPEPTIDASE-RELATED"/>
    <property type="match status" value="1"/>
</dbReference>
<protein>
    <recommendedName>
        <fullName evidence="9">Peptidase S28</fullName>
    </recommendedName>
</protein>
<keyword evidence="4" id="KW-0378">Hydrolase</keyword>
<evidence type="ECO:0000256" key="6">
    <source>
        <dbReference type="SAM" id="SignalP"/>
    </source>
</evidence>
<gene>
    <name evidence="7" type="ORF">H0H81_010847</name>
</gene>
<dbReference type="SUPFAM" id="SSF53474">
    <property type="entry name" value="alpha/beta-Hydrolases"/>
    <property type="match status" value="1"/>
</dbReference>
<reference evidence="7" key="1">
    <citation type="submission" date="2021-02" db="EMBL/GenBank/DDBJ databases">
        <authorList>
            <person name="Nieuwenhuis M."/>
            <person name="Van De Peppel L.J.J."/>
        </authorList>
    </citation>
    <scope>NUCLEOTIDE SEQUENCE</scope>
    <source>
        <strain evidence="7">D49</strain>
    </source>
</reference>
<reference evidence="7" key="2">
    <citation type="submission" date="2021-10" db="EMBL/GenBank/DDBJ databases">
        <title>Phylogenomics reveals ancestral predisposition of the termite-cultivated fungus Termitomyces towards a domesticated lifestyle.</title>
        <authorList>
            <person name="Auxier B."/>
            <person name="Grum-Grzhimaylo A."/>
            <person name="Cardenas M.E."/>
            <person name="Lodge J.D."/>
            <person name="Laessoe T."/>
            <person name="Pedersen O."/>
            <person name="Smith M.E."/>
            <person name="Kuyper T.W."/>
            <person name="Franco-Molano E.A."/>
            <person name="Baroni T.J."/>
            <person name="Aanen D.K."/>
        </authorList>
    </citation>
    <scope>NUCLEOTIDE SEQUENCE</scope>
    <source>
        <strain evidence="7">D49</strain>
    </source>
</reference>
<evidence type="ECO:0000256" key="3">
    <source>
        <dbReference type="ARBA" id="ARBA00022729"/>
    </source>
</evidence>
<name>A0A9P7KMG0_9AGAR</name>
<evidence type="ECO:0000313" key="8">
    <source>
        <dbReference type="Proteomes" id="UP000717328"/>
    </source>
</evidence>
<accession>A0A9P7KMG0</accession>
<keyword evidence="2" id="KW-0645">Protease</keyword>
<comment type="caution">
    <text evidence="7">The sequence shown here is derived from an EMBL/GenBank/DDBJ whole genome shotgun (WGS) entry which is preliminary data.</text>
</comment>
<dbReference type="Pfam" id="PF05577">
    <property type="entry name" value="Peptidase_S28"/>
    <property type="match status" value="1"/>
</dbReference>
<dbReference type="GO" id="GO:0008239">
    <property type="term" value="F:dipeptidyl-peptidase activity"/>
    <property type="evidence" value="ECO:0007669"/>
    <property type="project" value="TreeGrafter"/>
</dbReference>
<evidence type="ECO:0000256" key="2">
    <source>
        <dbReference type="ARBA" id="ARBA00022670"/>
    </source>
</evidence>
<keyword evidence="8" id="KW-1185">Reference proteome</keyword>
<dbReference type="GO" id="GO:0006508">
    <property type="term" value="P:proteolysis"/>
    <property type="evidence" value="ECO:0007669"/>
    <property type="project" value="UniProtKB-KW"/>
</dbReference>
<organism evidence="7 8">
    <name type="scientific">Sphagnurus paluster</name>
    <dbReference type="NCBI Taxonomy" id="117069"/>
    <lineage>
        <taxon>Eukaryota</taxon>
        <taxon>Fungi</taxon>
        <taxon>Dikarya</taxon>
        <taxon>Basidiomycota</taxon>
        <taxon>Agaricomycotina</taxon>
        <taxon>Agaricomycetes</taxon>
        <taxon>Agaricomycetidae</taxon>
        <taxon>Agaricales</taxon>
        <taxon>Tricholomatineae</taxon>
        <taxon>Lyophyllaceae</taxon>
        <taxon>Sphagnurus</taxon>
    </lineage>
</organism>
<feature type="chain" id="PRO_5040251996" description="Peptidase S28" evidence="6">
    <location>
        <begin position="25"/>
        <end position="473"/>
    </location>
</feature>
<dbReference type="Gene3D" id="3.40.50.1820">
    <property type="entry name" value="alpha/beta hydrolase"/>
    <property type="match status" value="1"/>
</dbReference>
<evidence type="ECO:0000256" key="5">
    <source>
        <dbReference type="ARBA" id="ARBA00023180"/>
    </source>
</evidence>
<dbReference type="AlphaFoldDB" id="A0A9P7KMG0"/>
<proteinExistence type="inferred from homology"/>
<evidence type="ECO:0000256" key="1">
    <source>
        <dbReference type="ARBA" id="ARBA00011079"/>
    </source>
</evidence>
<dbReference type="PANTHER" id="PTHR11010:SF117">
    <property type="entry name" value="SERINE PROTEASE 16"/>
    <property type="match status" value="1"/>
</dbReference>
<dbReference type="Proteomes" id="UP000717328">
    <property type="component" value="Unassembled WGS sequence"/>
</dbReference>